<dbReference type="EMBL" id="FZOU01000005">
    <property type="protein sequence ID" value="SNT19150.1"/>
    <property type="molecule type" value="Genomic_DNA"/>
</dbReference>
<dbReference type="EMBL" id="FZOU01000005">
    <property type="protein sequence ID" value="SNT19062.1"/>
    <property type="molecule type" value="Genomic_DNA"/>
</dbReference>
<proteinExistence type="predicted"/>
<feature type="region of interest" description="Disordered" evidence="1">
    <location>
        <begin position="1"/>
        <end position="54"/>
    </location>
</feature>
<organism evidence="2 4">
    <name type="scientific">Granulicella rosea</name>
    <dbReference type="NCBI Taxonomy" id="474952"/>
    <lineage>
        <taxon>Bacteria</taxon>
        <taxon>Pseudomonadati</taxon>
        <taxon>Acidobacteriota</taxon>
        <taxon>Terriglobia</taxon>
        <taxon>Terriglobales</taxon>
        <taxon>Acidobacteriaceae</taxon>
        <taxon>Granulicella</taxon>
    </lineage>
</organism>
<evidence type="ECO:0000313" key="3">
    <source>
        <dbReference type="EMBL" id="SNT19150.1"/>
    </source>
</evidence>
<gene>
    <name evidence="2" type="ORF">SAMN05421770_10551</name>
    <name evidence="3" type="ORF">SAMN05421770_10558</name>
</gene>
<keyword evidence="4" id="KW-1185">Reference proteome</keyword>
<reference evidence="2 4" key="1">
    <citation type="submission" date="2017-06" db="EMBL/GenBank/DDBJ databases">
        <authorList>
            <person name="Kim H.J."/>
            <person name="Triplett B.A."/>
        </authorList>
    </citation>
    <scope>NUCLEOTIDE SEQUENCE [LARGE SCALE GENOMIC DNA]</scope>
    <source>
        <strain evidence="2 4">DSM 18704</strain>
    </source>
</reference>
<evidence type="ECO:0000313" key="2">
    <source>
        <dbReference type="EMBL" id="SNT19062.1"/>
    </source>
</evidence>
<accession>A0A239KMW7</accession>
<name>A0A239KMW7_9BACT</name>
<sequence>MARARTEPGPRSGRPTPGDETAEANESPDRRGGDEREATASVGEWRAKPGTRGSPFAFAVVCPRSAKRANPQLHSLRRGFARFVTADRHGCVQERSTTTGGMIHGMRRHRLSRPVVKGEHDVAPGLSVAAAAIRMCRRPRWEPATPPAASEVPLLAAEAVVPVPVGTTPKARGAVVGYRTRMKIERSRRASRMRARARHLARKSCVSFLPKP</sequence>
<evidence type="ECO:0000256" key="1">
    <source>
        <dbReference type="SAM" id="MobiDB-lite"/>
    </source>
</evidence>
<protein>
    <submittedName>
        <fullName evidence="2">Uncharacterized protein</fullName>
    </submittedName>
</protein>
<feature type="compositionally biased region" description="Basic and acidic residues" evidence="1">
    <location>
        <begin position="27"/>
        <end position="38"/>
    </location>
</feature>
<dbReference type="AlphaFoldDB" id="A0A239KMW7"/>
<evidence type="ECO:0000313" key="4">
    <source>
        <dbReference type="Proteomes" id="UP000198356"/>
    </source>
</evidence>
<dbReference type="Proteomes" id="UP000198356">
    <property type="component" value="Unassembled WGS sequence"/>
</dbReference>